<sequence>METTPSIPKPAIDGSNSAKTRCHLNNDPSCEIRKVVKFLGKDFSEEVVERICQHTSFKAMKENPLTNYTSLSSTIMDQSIS</sequence>
<dbReference type="AlphaFoldDB" id="A0A2G9QI03"/>
<dbReference type="Proteomes" id="UP000228934">
    <property type="component" value="Unassembled WGS sequence"/>
</dbReference>
<dbReference type="GO" id="GO:0008146">
    <property type="term" value="F:sulfotransferase activity"/>
    <property type="evidence" value="ECO:0007669"/>
    <property type="project" value="InterPro"/>
</dbReference>
<evidence type="ECO:0000313" key="5">
    <source>
        <dbReference type="Proteomes" id="UP000228934"/>
    </source>
</evidence>
<evidence type="ECO:0000256" key="1">
    <source>
        <dbReference type="RuleBase" id="RU361155"/>
    </source>
</evidence>
<name>A0A2G9QI03_AQUCT</name>
<accession>A0A2G9QI03</accession>
<protein>
    <recommendedName>
        <fullName evidence="1">Sulfotransferase</fullName>
        <ecNumber evidence="1">2.8.2.-</ecNumber>
    </recommendedName>
</protein>
<gene>
    <name evidence="4" type="ORF">AB205_0023630</name>
</gene>
<dbReference type="Pfam" id="PF00685">
    <property type="entry name" value="Sulfotransfer_1"/>
    <property type="match status" value="1"/>
</dbReference>
<dbReference type="Gene3D" id="3.40.50.300">
    <property type="entry name" value="P-loop containing nucleotide triphosphate hydrolases"/>
    <property type="match status" value="1"/>
</dbReference>
<dbReference type="OrthoDB" id="205623at2759"/>
<evidence type="ECO:0000259" key="3">
    <source>
        <dbReference type="Pfam" id="PF00685"/>
    </source>
</evidence>
<dbReference type="EMBL" id="KV978235">
    <property type="protein sequence ID" value="PIO15186.1"/>
    <property type="molecule type" value="Genomic_DNA"/>
</dbReference>
<feature type="region of interest" description="Disordered" evidence="2">
    <location>
        <begin position="1"/>
        <end position="20"/>
    </location>
</feature>
<evidence type="ECO:0000313" key="4">
    <source>
        <dbReference type="EMBL" id="PIO15186.1"/>
    </source>
</evidence>
<keyword evidence="1" id="KW-0808">Transferase</keyword>
<feature type="non-terminal residue" evidence="4">
    <location>
        <position position="81"/>
    </location>
</feature>
<organism evidence="4 5">
    <name type="scientific">Aquarana catesbeiana</name>
    <name type="common">American bullfrog</name>
    <name type="synonym">Rana catesbeiana</name>
    <dbReference type="NCBI Taxonomy" id="8400"/>
    <lineage>
        <taxon>Eukaryota</taxon>
        <taxon>Metazoa</taxon>
        <taxon>Chordata</taxon>
        <taxon>Craniata</taxon>
        <taxon>Vertebrata</taxon>
        <taxon>Euteleostomi</taxon>
        <taxon>Amphibia</taxon>
        <taxon>Batrachia</taxon>
        <taxon>Anura</taxon>
        <taxon>Neobatrachia</taxon>
        <taxon>Ranoidea</taxon>
        <taxon>Ranidae</taxon>
        <taxon>Aquarana</taxon>
    </lineage>
</organism>
<feature type="domain" description="Sulfotransferase" evidence="3">
    <location>
        <begin position="24"/>
        <end position="79"/>
    </location>
</feature>
<comment type="similarity">
    <text evidence="1">Belongs to the sulfotransferase 1 family.</text>
</comment>
<dbReference type="EC" id="2.8.2.-" evidence="1"/>
<proteinExistence type="inferred from homology"/>
<evidence type="ECO:0000256" key="2">
    <source>
        <dbReference type="SAM" id="MobiDB-lite"/>
    </source>
</evidence>
<keyword evidence="5" id="KW-1185">Reference proteome</keyword>
<dbReference type="SUPFAM" id="SSF52540">
    <property type="entry name" value="P-loop containing nucleoside triphosphate hydrolases"/>
    <property type="match status" value="1"/>
</dbReference>
<dbReference type="InterPro" id="IPR000863">
    <property type="entry name" value="Sulfotransferase_dom"/>
</dbReference>
<dbReference type="InterPro" id="IPR027417">
    <property type="entry name" value="P-loop_NTPase"/>
</dbReference>
<reference evidence="5" key="1">
    <citation type="journal article" date="2017" name="Nat. Commun.">
        <title>The North American bullfrog draft genome provides insight into hormonal regulation of long noncoding RNA.</title>
        <authorList>
            <person name="Hammond S.A."/>
            <person name="Warren R.L."/>
            <person name="Vandervalk B.P."/>
            <person name="Kucuk E."/>
            <person name="Khan H."/>
            <person name="Gibb E.A."/>
            <person name="Pandoh P."/>
            <person name="Kirk H."/>
            <person name="Zhao Y."/>
            <person name="Jones M."/>
            <person name="Mungall A.J."/>
            <person name="Coope R."/>
            <person name="Pleasance S."/>
            <person name="Moore R.A."/>
            <person name="Holt R.A."/>
            <person name="Round J.M."/>
            <person name="Ohora S."/>
            <person name="Walle B.V."/>
            <person name="Veldhoen N."/>
            <person name="Helbing C.C."/>
            <person name="Birol I."/>
        </authorList>
    </citation>
    <scope>NUCLEOTIDE SEQUENCE [LARGE SCALE GENOMIC DNA]</scope>
</reference>